<dbReference type="Pfam" id="PF02082">
    <property type="entry name" value="Rrf2"/>
    <property type="match status" value="1"/>
</dbReference>
<dbReference type="GO" id="GO:0003700">
    <property type="term" value="F:DNA-binding transcription factor activity"/>
    <property type="evidence" value="ECO:0007669"/>
    <property type="project" value="TreeGrafter"/>
</dbReference>
<dbReference type="InterPro" id="IPR036390">
    <property type="entry name" value="WH_DNA-bd_sf"/>
</dbReference>
<dbReference type="AlphaFoldDB" id="A0AAE4Y5B9"/>
<reference evidence="2" key="1">
    <citation type="submission" date="2020-01" db="EMBL/GenBank/DDBJ databases">
        <authorList>
            <person name="Chen W.-M."/>
        </authorList>
    </citation>
    <scope>NUCLEOTIDE SEQUENCE</scope>
    <source>
        <strain evidence="2">CYK-10</strain>
    </source>
</reference>
<dbReference type="EMBL" id="JAABNR010000001">
    <property type="protein sequence ID" value="NBZ85981.1"/>
    <property type="molecule type" value="Genomic_DNA"/>
</dbReference>
<sequence>MKLSTKGRYAMVALADLALAEAKGRGAEELMSLAEIAKRQDISLPYLEQLFVKLRRAGLVEAVRGPGGGYRLARPPVEIRVSEVLEAVEETVDALHTGAGASGAVSGTRAQSLTNRLWEGLSAHVYVFLHQTRLSDVIRNEMRPCPAVPQLFAVVDE</sequence>
<dbReference type="PROSITE" id="PS01332">
    <property type="entry name" value="HTH_RRF2_1"/>
    <property type="match status" value="1"/>
</dbReference>
<keyword evidence="3" id="KW-1185">Reference proteome</keyword>
<name>A0AAE4Y5B9_9RHOB</name>
<dbReference type="SUPFAM" id="SSF46785">
    <property type="entry name" value="Winged helix' DNA-binding domain"/>
    <property type="match status" value="1"/>
</dbReference>
<dbReference type="InterPro" id="IPR000944">
    <property type="entry name" value="Tscrpt_reg_Rrf2"/>
</dbReference>
<evidence type="ECO:0000313" key="3">
    <source>
        <dbReference type="Proteomes" id="UP001193501"/>
    </source>
</evidence>
<dbReference type="GO" id="GO:0005829">
    <property type="term" value="C:cytosol"/>
    <property type="evidence" value="ECO:0007669"/>
    <property type="project" value="TreeGrafter"/>
</dbReference>
<accession>A0AAE4Y5B9</accession>
<dbReference type="PANTHER" id="PTHR33221">
    <property type="entry name" value="WINGED HELIX-TURN-HELIX TRANSCRIPTIONAL REGULATOR, RRF2 FAMILY"/>
    <property type="match status" value="1"/>
</dbReference>
<evidence type="ECO:0000256" key="1">
    <source>
        <dbReference type="ARBA" id="ARBA00023125"/>
    </source>
</evidence>
<dbReference type="InterPro" id="IPR030489">
    <property type="entry name" value="TR_Rrf2-type_CS"/>
</dbReference>
<dbReference type="PANTHER" id="PTHR33221:SF5">
    <property type="entry name" value="HTH-TYPE TRANSCRIPTIONAL REGULATOR ISCR"/>
    <property type="match status" value="1"/>
</dbReference>
<proteinExistence type="predicted"/>
<gene>
    <name evidence="2" type="ORF">GV832_00160</name>
</gene>
<dbReference type="NCBIfam" id="TIGR00738">
    <property type="entry name" value="rrf2_super"/>
    <property type="match status" value="1"/>
</dbReference>
<dbReference type="InterPro" id="IPR036388">
    <property type="entry name" value="WH-like_DNA-bd_sf"/>
</dbReference>
<organism evidence="2 3">
    <name type="scientific">Stagnihabitans tardus</name>
    <dbReference type="NCBI Taxonomy" id="2699202"/>
    <lineage>
        <taxon>Bacteria</taxon>
        <taxon>Pseudomonadati</taxon>
        <taxon>Pseudomonadota</taxon>
        <taxon>Alphaproteobacteria</taxon>
        <taxon>Rhodobacterales</taxon>
        <taxon>Paracoccaceae</taxon>
        <taxon>Stagnihabitans</taxon>
    </lineage>
</organism>
<comment type="caution">
    <text evidence="2">The sequence shown here is derived from an EMBL/GenBank/DDBJ whole genome shotgun (WGS) entry which is preliminary data.</text>
</comment>
<dbReference type="Proteomes" id="UP001193501">
    <property type="component" value="Unassembled WGS sequence"/>
</dbReference>
<dbReference type="Gene3D" id="1.10.10.10">
    <property type="entry name" value="Winged helix-like DNA-binding domain superfamily/Winged helix DNA-binding domain"/>
    <property type="match status" value="1"/>
</dbReference>
<evidence type="ECO:0000313" key="2">
    <source>
        <dbReference type="EMBL" id="NBZ85981.1"/>
    </source>
</evidence>
<protein>
    <submittedName>
        <fullName evidence="2">Rrf2 family transcriptional regulator</fullName>
    </submittedName>
</protein>
<dbReference type="RefSeq" id="WP_168772798.1">
    <property type="nucleotide sequence ID" value="NZ_JAABNR010000001.1"/>
</dbReference>
<keyword evidence="1" id="KW-0238">DNA-binding</keyword>
<dbReference type="PROSITE" id="PS51197">
    <property type="entry name" value="HTH_RRF2_2"/>
    <property type="match status" value="1"/>
</dbReference>
<dbReference type="GO" id="GO:0003677">
    <property type="term" value="F:DNA binding"/>
    <property type="evidence" value="ECO:0007669"/>
    <property type="project" value="UniProtKB-KW"/>
</dbReference>